<feature type="transmembrane region" description="Helical" evidence="6">
    <location>
        <begin position="401"/>
        <end position="421"/>
    </location>
</feature>
<evidence type="ECO:0000259" key="8">
    <source>
        <dbReference type="Pfam" id="PF03772"/>
    </source>
</evidence>
<reference evidence="10 11" key="1">
    <citation type="submission" date="2023-06" db="EMBL/GenBank/DDBJ databases">
        <title>Roseiconus lacunae JC819 isolated from Gulf of Mannar region, Tamil Nadu.</title>
        <authorList>
            <person name="Pk S."/>
            <person name="Ch S."/>
            <person name="Ch V.R."/>
        </authorList>
    </citation>
    <scope>NUCLEOTIDE SEQUENCE [LARGE SCALE GENOMIC DNA]</scope>
    <source>
        <strain evidence="10 11">JC819</strain>
    </source>
</reference>
<sequence>MRFSSGQRFSSVRSVVAALKGHRWIESDFSIREALHRYPALIFTVVAVLGILLDWATFRSLNTSLLIWGGIATASWLTSEIVGPRQARPVRLSAVTSGLAVLCLFACWHAFLEHRYRSATIGRLLQSEAIPVIVRGKLAERVTLRLSHHTRDAIATYNSELVVRVDSFRQHDRWSPCDGKVLVTTEGDHSGRLPGERLEVYGWLRAFDAPTNPGEPDLRIAYRRRGLHARMETKNADAIVRLQASTDWVHRSVASIANSGRESLLRHTDRETGSLALALILGQRELVDAEMRDALLTTGTAHLLSVSGMHLAILVLFVSWAIAGAGQRPISRLIIIVSLSAIYVAMTGGRPPVLRAAILIGVLMLAACFRRTSQPLNTLAFAAVLLLLKNPLNLFSTGVHLSFLAVVTLMLAGRSIASVGLDRQRQQNSQEQNFQQLVDEASPRWRRFGGVVFRFVFQMAWMSACVTAVSLPYVWSQFHLISLVSVLTNVLVWSGLMIALPAGVLVVIFEPIAPWLSELPGAGCQFALRYMSTVIRWSASIENGHVWLPSPNGFSVGSFYVVLMFTLVLKGPIARWVRLGWIAVWILVNVWLVTQVAPLPPTVLEATFVDVGHGTSVIVRSYDQTLQREGIWLYDCGRLGNQQMTSRPIDRALWSMGITSIDEVYLSHADSDHFNALPALLDRFAIGKIITPPRMLMGDGDLLARLRTAIDNAGVPVVEVHSDRRDPRWTLPGNVSVLHPPASRIEGNDNVNSLVLSIQHADTTLLLPGDLEPPGTQVLVNHPRPRPGGVMMAPHHGSLRMNADMVLAWARPGETIVSGGQRAGRPEVHDMLSQTGSGVYVTAQKGAIRVRLDQDGKTEIRSWLARPW</sequence>
<dbReference type="InterPro" id="IPR052159">
    <property type="entry name" value="Competence_DNA_uptake"/>
</dbReference>
<dbReference type="Gene3D" id="3.60.15.10">
    <property type="entry name" value="Ribonuclease Z/Hydroxyacylglutathione hydrolase-like"/>
    <property type="match status" value="1"/>
</dbReference>
<dbReference type="InterPro" id="IPR036866">
    <property type="entry name" value="RibonucZ/Hydroxyglut_hydro"/>
</dbReference>
<feature type="transmembrane region" description="Helical" evidence="6">
    <location>
        <begin position="38"/>
        <end position="58"/>
    </location>
</feature>
<dbReference type="NCBIfam" id="TIGR00360">
    <property type="entry name" value="ComEC_N-term"/>
    <property type="match status" value="1"/>
</dbReference>
<keyword evidence="5 6" id="KW-0472">Membrane</keyword>
<evidence type="ECO:0000256" key="4">
    <source>
        <dbReference type="ARBA" id="ARBA00022989"/>
    </source>
</evidence>
<feature type="transmembrane region" description="Helical" evidence="6">
    <location>
        <begin position="576"/>
        <end position="594"/>
    </location>
</feature>
<name>A0ABT7PBH1_9BACT</name>
<evidence type="ECO:0000256" key="1">
    <source>
        <dbReference type="ARBA" id="ARBA00004651"/>
    </source>
</evidence>
<keyword evidence="2" id="KW-1003">Cell membrane</keyword>
<keyword evidence="4 6" id="KW-1133">Transmembrane helix</keyword>
<evidence type="ECO:0000259" key="9">
    <source>
        <dbReference type="Pfam" id="PF13567"/>
    </source>
</evidence>
<feature type="transmembrane region" description="Helical" evidence="6">
    <location>
        <begin position="90"/>
        <end position="111"/>
    </location>
</feature>
<gene>
    <name evidence="10" type="ORF">QTN89_00250</name>
</gene>
<dbReference type="Pfam" id="PF03772">
    <property type="entry name" value="Competence"/>
    <property type="match status" value="1"/>
</dbReference>
<feature type="transmembrane region" description="Helical" evidence="6">
    <location>
        <begin position="481"/>
        <end position="509"/>
    </location>
</feature>
<feature type="domain" description="DUF4131" evidence="9">
    <location>
        <begin position="71"/>
        <end position="237"/>
    </location>
</feature>
<accession>A0ABT7PBH1</accession>
<dbReference type="EMBL" id="JASZZN010000001">
    <property type="protein sequence ID" value="MDM4013839.1"/>
    <property type="molecule type" value="Genomic_DNA"/>
</dbReference>
<feature type="transmembrane region" description="Helical" evidence="6">
    <location>
        <begin position="551"/>
        <end position="569"/>
    </location>
</feature>
<feature type="transmembrane region" description="Helical" evidence="6">
    <location>
        <begin position="64"/>
        <end position="83"/>
    </location>
</feature>
<feature type="domain" description="Metallo-beta-lactamase" evidence="7">
    <location>
        <begin position="634"/>
        <end position="814"/>
    </location>
</feature>
<evidence type="ECO:0000313" key="11">
    <source>
        <dbReference type="Proteomes" id="UP001239462"/>
    </source>
</evidence>
<dbReference type="InterPro" id="IPR035681">
    <property type="entry name" value="ComA-like_MBL"/>
</dbReference>
<evidence type="ECO:0000256" key="5">
    <source>
        <dbReference type="ARBA" id="ARBA00023136"/>
    </source>
</evidence>
<dbReference type="InterPro" id="IPR001279">
    <property type="entry name" value="Metallo-B-lactamas"/>
</dbReference>
<comment type="caution">
    <text evidence="10">The sequence shown here is derived from an EMBL/GenBank/DDBJ whole genome shotgun (WGS) entry which is preliminary data.</text>
</comment>
<protein>
    <submittedName>
        <fullName evidence="10">ComEC/Rec2 family competence protein</fullName>
    </submittedName>
</protein>
<feature type="domain" description="ComEC/Rec2-related protein" evidence="8">
    <location>
        <begin position="279"/>
        <end position="570"/>
    </location>
</feature>
<dbReference type="Proteomes" id="UP001239462">
    <property type="component" value="Unassembled WGS sequence"/>
</dbReference>
<proteinExistence type="predicted"/>
<evidence type="ECO:0000313" key="10">
    <source>
        <dbReference type="EMBL" id="MDM4013839.1"/>
    </source>
</evidence>
<evidence type="ECO:0000259" key="7">
    <source>
        <dbReference type="Pfam" id="PF00753"/>
    </source>
</evidence>
<feature type="transmembrane region" description="Helical" evidence="6">
    <location>
        <begin position="330"/>
        <end position="346"/>
    </location>
</feature>
<dbReference type="InterPro" id="IPR004477">
    <property type="entry name" value="ComEC_N"/>
</dbReference>
<dbReference type="SUPFAM" id="SSF56281">
    <property type="entry name" value="Metallo-hydrolase/oxidoreductase"/>
    <property type="match status" value="1"/>
</dbReference>
<keyword evidence="3 6" id="KW-0812">Transmembrane</keyword>
<organism evidence="10 11">
    <name type="scientific">Roseiconus lacunae</name>
    <dbReference type="NCBI Taxonomy" id="2605694"/>
    <lineage>
        <taxon>Bacteria</taxon>
        <taxon>Pseudomonadati</taxon>
        <taxon>Planctomycetota</taxon>
        <taxon>Planctomycetia</taxon>
        <taxon>Pirellulales</taxon>
        <taxon>Pirellulaceae</taxon>
        <taxon>Roseiconus</taxon>
    </lineage>
</organism>
<comment type="subcellular location">
    <subcellularLocation>
        <location evidence="1">Cell membrane</location>
        <topology evidence="1">Multi-pass membrane protein</topology>
    </subcellularLocation>
</comment>
<dbReference type="PANTHER" id="PTHR30619:SF1">
    <property type="entry name" value="RECOMBINATION PROTEIN 2"/>
    <property type="match status" value="1"/>
</dbReference>
<keyword evidence="11" id="KW-1185">Reference proteome</keyword>
<feature type="transmembrane region" description="Helical" evidence="6">
    <location>
        <begin position="352"/>
        <end position="369"/>
    </location>
</feature>
<dbReference type="RefSeq" id="WP_289161538.1">
    <property type="nucleotide sequence ID" value="NZ_JASZZN010000001.1"/>
</dbReference>
<feature type="transmembrane region" description="Helical" evidence="6">
    <location>
        <begin position="451"/>
        <end position="475"/>
    </location>
</feature>
<dbReference type="PANTHER" id="PTHR30619">
    <property type="entry name" value="DNA INTERNALIZATION/COMPETENCE PROTEIN COMEC/REC2"/>
    <property type="match status" value="1"/>
</dbReference>
<dbReference type="CDD" id="cd07731">
    <property type="entry name" value="ComA-like_MBL-fold"/>
    <property type="match status" value="1"/>
</dbReference>
<feature type="transmembrane region" description="Helical" evidence="6">
    <location>
        <begin position="301"/>
        <end position="323"/>
    </location>
</feature>
<dbReference type="Pfam" id="PF00753">
    <property type="entry name" value="Lactamase_B"/>
    <property type="match status" value="1"/>
</dbReference>
<dbReference type="Pfam" id="PF13567">
    <property type="entry name" value="DUF4131"/>
    <property type="match status" value="1"/>
</dbReference>
<evidence type="ECO:0000256" key="2">
    <source>
        <dbReference type="ARBA" id="ARBA00022475"/>
    </source>
</evidence>
<dbReference type="InterPro" id="IPR025405">
    <property type="entry name" value="DUF4131"/>
</dbReference>
<evidence type="ECO:0000256" key="6">
    <source>
        <dbReference type="SAM" id="Phobius"/>
    </source>
</evidence>
<evidence type="ECO:0000256" key="3">
    <source>
        <dbReference type="ARBA" id="ARBA00022692"/>
    </source>
</evidence>